<comment type="similarity">
    <text evidence="2">Belongs to the binding-protein-dependent transport system permease family. FecCD subfamily.</text>
</comment>
<dbReference type="PROSITE" id="PS51257">
    <property type="entry name" value="PROKAR_LIPOPROTEIN"/>
    <property type="match status" value="1"/>
</dbReference>
<feature type="transmembrane region" description="Helical" evidence="8">
    <location>
        <begin position="299"/>
        <end position="319"/>
    </location>
</feature>
<dbReference type="PANTHER" id="PTHR30472">
    <property type="entry name" value="FERRIC ENTEROBACTIN TRANSPORT SYSTEM PERMEASE PROTEIN"/>
    <property type="match status" value="1"/>
</dbReference>
<proteinExistence type="inferred from homology"/>
<keyword evidence="10" id="KW-1185">Reference proteome</keyword>
<feature type="transmembrane region" description="Helical" evidence="8">
    <location>
        <begin position="326"/>
        <end position="347"/>
    </location>
</feature>
<comment type="subcellular location">
    <subcellularLocation>
        <location evidence="1">Cell membrane</location>
        <topology evidence="1">Multi-pass membrane protein</topology>
    </subcellularLocation>
</comment>
<keyword evidence="6 8" id="KW-1133">Transmembrane helix</keyword>
<dbReference type="InterPro" id="IPR000522">
    <property type="entry name" value="ABC_transptr_permease_BtuC"/>
</dbReference>
<keyword evidence="7 8" id="KW-0472">Membrane</keyword>
<keyword evidence="5 8" id="KW-0812">Transmembrane</keyword>
<keyword evidence="3" id="KW-0813">Transport</keyword>
<sequence>MGQRALSVALALQHSQLRIERRRQALLGVLLLACLLSLLLDGITGPSALTLREWWQTLWQPGQADPIARTIVWDIRLPAALLAVLTGVALGVAGAEMQTILDNPLADAFTLGLAPAAACGAALAMVLGVSLPGLATVWLVPGNAFLFAMGTALLLDQQARRPGTDRQAVLLFGIALVFAFNALLSLVQFLASAEDLQGLVFWIMGGFGHASWTAVAVLAGALLLVLPWWWRARWMMTAFRLGEARARGLGVPVQRVRRQALLRVSLLAALAVAFTGTIGFIGLMAPPLAQRMVGDDQRYAIPASGLIGGVLLSLAALLSKNLMPGVMIPVGIITALLGVPAFLWLVLRRTGGVA</sequence>
<evidence type="ECO:0000256" key="7">
    <source>
        <dbReference type="ARBA" id="ARBA00023136"/>
    </source>
</evidence>
<feature type="transmembrane region" description="Helical" evidence="8">
    <location>
        <begin position="264"/>
        <end position="287"/>
    </location>
</feature>
<feature type="transmembrane region" description="Helical" evidence="8">
    <location>
        <begin position="168"/>
        <end position="190"/>
    </location>
</feature>
<accession>A0A847SD07</accession>
<evidence type="ECO:0000313" key="10">
    <source>
        <dbReference type="Proteomes" id="UP000587991"/>
    </source>
</evidence>
<organism evidence="9 10">
    <name type="scientific">Leeia aquatica</name>
    <dbReference type="NCBI Taxonomy" id="2725557"/>
    <lineage>
        <taxon>Bacteria</taxon>
        <taxon>Pseudomonadati</taxon>
        <taxon>Pseudomonadota</taxon>
        <taxon>Betaproteobacteria</taxon>
        <taxon>Neisseriales</taxon>
        <taxon>Leeiaceae</taxon>
        <taxon>Leeia</taxon>
    </lineage>
</organism>
<dbReference type="Gene3D" id="1.10.3470.10">
    <property type="entry name" value="ABC transporter involved in vitamin B12 uptake, BtuC"/>
    <property type="match status" value="1"/>
</dbReference>
<dbReference type="GO" id="GO:0033214">
    <property type="term" value="P:siderophore-iron import into cell"/>
    <property type="evidence" value="ECO:0007669"/>
    <property type="project" value="TreeGrafter"/>
</dbReference>
<protein>
    <submittedName>
        <fullName evidence="9">Iron ABC transporter permease</fullName>
    </submittedName>
</protein>
<feature type="transmembrane region" description="Helical" evidence="8">
    <location>
        <begin position="135"/>
        <end position="156"/>
    </location>
</feature>
<keyword evidence="4" id="KW-1003">Cell membrane</keyword>
<dbReference type="InterPro" id="IPR037294">
    <property type="entry name" value="ABC_BtuC-like"/>
</dbReference>
<gene>
    <name evidence="9" type="ORF">HF682_16285</name>
</gene>
<evidence type="ECO:0000256" key="5">
    <source>
        <dbReference type="ARBA" id="ARBA00022692"/>
    </source>
</evidence>
<dbReference type="EMBL" id="JABAIM010000004">
    <property type="protein sequence ID" value="NLR76727.1"/>
    <property type="molecule type" value="Genomic_DNA"/>
</dbReference>
<feature type="transmembrane region" description="Helical" evidence="8">
    <location>
        <begin position="71"/>
        <end position="93"/>
    </location>
</feature>
<evidence type="ECO:0000256" key="2">
    <source>
        <dbReference type="ARBA" id="ARBA00007935"/>
    </source>
</evidence>
<evidence type="ECO:0000256" key="8">
    <source>
        <dbReference type="SAM" id="Phobius"/>
    </source>
</evidence>
<dbReference type="PANTHER" id="PTHR30472:SF25">
    <property type="entry name" value="ABC TRANSPORTER PERMEASE PROTEIN MJ0876-RELATED"/>
    <property type="match status" value="1"/>
</dbReference>
<dbReference type="SUPFAM" id="SSF81345">
    <property type="entry name" value="ABC transporter involved in vitamin B12 uptake, BtuC"/>
    <property type="match status" value="1"/>
</dbReference>
<name>A0A847SD07_9NEIS</name>
<feature type="transmembrane region" description="Helical" evidence="8">
    <location>
        <begin position="25"/>
        <end position="51"/>
    </location>
</feature>
<dbReference type="GO" id="GO:0022857">
    <property type="term" value="F:transmembrane transporter activity"/>
    <property type="evidence" value="ECO:0007669"/>
    <property type="project" value="InterPro"/>
</dbReference>
<evidence type="ECO:0000256" key="1">
    <source>
        <dbReference type="ARBA" id="ARBA00004651"/>
    </source>
</evidence>
<dbReference type="GO" id="GO:0005886">
    <property type="term" value="C:plasma membrane"/>
    <property type="evidence" value="ECO:0007669"/>
    <property type="project" value="UniProtKB-SubCell"/>
</dbReference>
<dbReference type="AlphaFoldDB" id="A0A847SD07"/>
<feature type="transmembrane region" description="Helical" evidence="8">
    <location>
        <begin position="210"/>
        <end position="230"/>
    </location>
</feature>
<feature type="transmembrane region" description="Helical" evidence="8">
    <location>
        <begin position="105"/>
        <end position="129"/>
    </location>
</feature>
<reference evidence="9 10" key="1">
    <citation type="submission" date="2020-04" db="EMBL/GenBank/DDBJ databases">
        <title>Draft genome of Leeia sp. IMCC25680.</title>
        <authorList>
            <person name="Song J."/>
            <person name="Cho J.-C."/>
        </authorList>
    </citation>
    <scope>NUCLEOTIDE SEQUENCE [LARGE SCALE GENOMIC DNA]</scope>
    <source>
        <strain evidence="9 10">IMCC25680</strain>
    </source>
</reference>
<evidence type="ECO:0000256" key="3">
    <source>
        <dbReference type="ARBA" id="ARBA00022448"/>
    </source>
</evidence>
<dbReference type="Proteomes" id="UP000587991">
    <property type="component" value="Unassembled WGS sequence"/>
</dbReference>
<comment type="caution">
    <text evidence="9">The sequence shown here is derived from an EMBL/GenBank/DDBJ whole genome shotgun (WGS) entry which is preliminary data.</text>
</comment>
<evidence type="ECO:0000256" key="4">
    <source>
        <dbReference type="ARBA" id="ARBA00022475"/>
    </source>
</evidence>
<dbReference type="CDD" id="cd06550">
    <property type="entry name" value="TM_ABC_iron-siderophores_like"/>
    <property type="match status" value="1"/>
</dbReference>
<evidence type="ECO:0000313" key="9">
    <source>
        <dbReference type="EMBL" id="NLR76727.1"/>
    </source>
</evidence>
<dbReference type="Pfam" id="PF01032">
    <property type="entry name" value="FecCD"/>
    <property type="match status" value="1"/>
</dbReference>
<evidence type="ECO:0000256" key="6">
    <source>
        <dbReference type="ARBA" id="ARBA00022989"/>
    </source>
</evidence>